<comment type="similarity">
    <text evidence="4">Belongs to the N(4)/N(6)-methyltransferase family.</text>
</comment>
<comment type="caution">
    <text evidence="6">The sequence shown here is derived from an EMBL/GenBank/DDBJ whole genome shotgun (WGS) entry which is preliminary data.</text>
</comment>
<keyword evidence="1 6" id="KW-0489">Methyltransferase</keyword>
<name>A0A849IFN4_9HYPH</name>
<comment type="catalytic activity">
    <reaction evidence="3">
        <text>a 2'-deoxyadenosine in DNA + S-adenosyl-L-methionine = an N(6)-methyl-2'-deoxyadenosine in DNA + S-adenosyl-L-homocysteine + H(+)</text>
        <dbReference type="Rhea" id="RHEA:15197"/>
        <dbReference type="Rhea" id="RHEA-COMP:12418"/>
        <dbReference type="Rhea" id="RHEA-COMP:12419"/>
        <dbReference type="ChEBI" id="CHEBI:15378"/>
        <dbReference type="ChEBI" id="CHEBI:57856"/>
        <dbReference type="ChEBI" id="CHEBI:59789"/>
        <dbReference type="ChEBI" id="CHEBI:90615"/>
        <dbReference type="ChEBI" id="CHEBI:90616"/>
        <dbReference type="EC" id="2.1.1.72"/>
    </reaction>
</comment>
<reference evidence="6 7" key="1">
    <citation type="submission" date="2020-04" db="EMBL/GenBank/DDBJ databases">
        <title>Enterovirga sp. isolate from soil.</title>
        <authorList>
            <person name="Chea S."/>
            <person name="Kim D.-U."/>
        </authorList>
    </citation>
    <scope>NUCLEOTIDE SEQUENCE [LARGE SCALE GENOMIC DNA]</scope>
    <source>
        <strain evidence="6 7">DB1703</strain>
    </source>
</reference>
<dbReference type="GO" id="GO:0009007">
    <property type="term" value="F:site-specific DNA-methyltransferase (adenine-specific) activity"/>
    <property type="evidence" value="ECO:0007669"/>
    <property type="project" value="UniProtKB-EC"/>
</dbReference>
<dbReference type="GO" id="GO:0008170">
    <property type="term" value="F:N-methyltransferase activity"/>
    <property type="evidence" value="ECO:0007669"/>
    <property type="project" value="InterPro"/>
</dbReference>
<keyword evidence="2 6" id="KW-0808">Transferase</keyword>
<gene>
    <name evidence="6" type="ORF">HJG44_21980</name>
</gene>
<dbReference type="RefSeq" id="WP_171220539.1">
    <property type="nucleotide sequence ID" value="NZ_JABEPP010000007.1"/>
</dbReference>
<sequence length="322" mass="36091">MAGSLNVADQASGERWHLYCGDCVEVAAGLPDNSLHYTIFSPPFESLYTFSDDPRDLSNCRDSETFWEHFRFLIAELHRATMPGRLVSIHCMQLPTSKLRDGFIGLRDFRGEIIRAFQAAGFIYHSEVCIRKDPVSAMQRTKAIGLLHKQIVKDSTLSRMAVADYVVSMRKPGDNPEPVSGAFDAYYGTDAVEPRAPIDEHKGHVASSYSVQVWQRYAEPVWMDIAQSDVLSHKMAREEDDERHISPLQLTVIRRCVDLWSNPGDTVFSPFAGIGSELYVAVEMGRRGLGVELKPSYFAQAVRNLRAVAVERAGDLFMQAAE</sequence>
<evidence type="ECO:0000259" key="5">
    <source>
        <dbReference type="Pfam" id="PF01555"/>
    </source>
</evidence>
<dbReference type="GO" id="GO:0032259">
    <property type="term" value="P:methylation"/>
    <property type="evidence" value="ECO:0007669"/>
    <property type="project" value="UniProtKB-KW"/>
</dbReference>
<evidence type="ECO:0000313" key="6">
    <source>
        <dbReference type="EMBL" id="NNM75035.1"/>
    </source>
</evidence>
<dbReference type="SUPFAM" id="SSF53335">
    <property type="entry name" value="S-adenosyl-L-methionine-dependent methyltransferases"/>
    <property type="match status" value="1"/>
</dbReference>
<dbReference type="InterPro" id="IPR029063">
    <property type="entry name" value="SAM-dependent_MTases_sf"/>
</dbReference>
<accession>A0A849IFN4</accession>
<dbReference type="PRINTS" id="PR00508">
    <property type="entry name" value="S21N4MTFRASE"/>
</dbReference>
<dbReference type="Proteomes" id="UP000564885">
    <property type="component" value="Unassembled WGS sequence"/>
</dbReference>
<dbReference type="GO" id="GO:0003677">
    <property type="term" value="F:DNA binding"/>
    <property type="evidence" value="ECO:0007669"/>
    <property type="project" value="InterPro"/>
</dbReference>
<organism evidence="6 7">
    <name type="scientific">Enterovirga aerilata</name>
    <dbReference type="NCBI Taxonomy" id="2730920"/>
    <lineage>
        <taxon>Bacteria</taxon>
        <taxon>Pseudomonadati</taxon>
        <taxon>Pseudomonadota</taxon>
        <taxon>Alphaproteobacteria</taxon>
        <taxon>Hyphomicrobiales</taxon>
        <taxon>Methylobacteriaceae</taxon>
        <taxon>Enterovirga</taxon>
    </lineage>
</organism>
<feature type="domain" description="DNA methylase N-4/N-6" evidence="5">
    <location>
        <begin position="38"/>
        <end position="302"/>
    </location>
</feature>
<dbReference type="AlphaFoldDB" id="A0A849IFN4"/>
<dbReference type="Pfam" id="PF01555">
    <property type="entry name" value="N6_N4_Mtase"/>
    <property type="match status" value="1"/>
</dbReference>
<dbReference type="InterPro" id="IPR001091">
    <property type="entry name" value="RM_Methyltransferase"/>
</dbReference>
<proteinExistence type="inferred from homology"/>
<protein>
    <recommendedName>
        <fullName evidence="4">Methyltransferase</fullName>
        <ecNumber evidence="4">2.1.1.-</ecNumber>
    </recommendedName>
</protein>
<evidence type="ECO:0000256" key="3">
    <source>
        <dbReference type="ARBA" id="ARBA00047942"/>
    </source>
</evidence>
<evidence type="ECO:0000313" key="7">
    <source>
        <dbReference type="Proteomes" id="UP000564885"/>
    </source>
</evidence>
<evidence type="ECO:0000256" key="1">
    <source>
        <dbReference type="ARBA" id="ARBA00022603"/>
    </source>
</evidence>
<evidence type="ECO:0000256" key="4">
    <source>
        <dbReference type="RuleBase" id="RU362026"/>
    </source>
</evidence>
<dbReference type="EMBL" id="JABEPP010000007">
    <property type="protein sequence ID" value="NNM75035.1"/>
    <property type="molecule type" value="Genomic_DNA"/>
</dbReference>
<dbReference type="Gene3D" id="3.40.50.150">
    <property type="entry name" value="Vaccinia Virus protein VP39"/>
    <property type="match status" value="1"/>
</dbReference>
<keyword evidence="7" id="KW-1185">Reference proteome</keyword>
<dbReference type="EC" id="2.1.1.-" evidence="4"/>
<dbReference type="InterPro" id="IPR002941">
    <property type="entry name" value="DNA_methylase_N4/N6"/>
</dbReference>
<evidence type="ECO:0000256" key="2">
    <source>
        <dbReference type="ARBA" id="ARBA00022679"/>
    </source>
</evidence>